<dbReference type="InterPro" id="IPR050490">
    <property type="entry name" value="Bact_solute-bd_prot1"/>
</dbReference>
<name>A0A0F8ZK96_9ZZZZ</name>
<organism evidence="1">
    <name type="scientific">marine sediment metagenome</name>
    <dbReference type="NCBI Taxonomy" id="412755"/>
    <lineage>
        <taxon>unclassified sequences</taxon>
        <taxon>metagenomes</taxon>
        <taxon>ecological metagenomes</taxon>
    </lineage>
</organism>
<dbReference type="PANTHER" id="PTHR43649">
    <property type="entry name" value="ARABINOSE-BINDING PROTEIN-RELATED"/>
    <property type="match status" value="1"/>
</dbReference>
<comment type="caution">
    <text evidence="1">The sequence shown here is derived from an EMBL/GenBank/DDBJ whole genome shotgun (WGS) entry which is preliminary data.</text>
</comment>
<reference evidence="1" key="1">
    <citation type="journal article" date="2015" name="Nature">
        <title>Complex archaea that bridge the gap between prokaryotes and eukaryotes.</title>
        <authorList>
            <person name="Spang A."/>
            <person name="Saw J.H."/>
            <person name="Jorgensen S.L."/>
            <person name="Zaremba-Niedzwiedzka K."/>
            <person name="Martijn J."/>
            <person name="Lind A.E."/>
            <person name="van Eijk R."/>
            <person name="Schleper C."/>
            <person name="Guy L."/>
            <person name="Ettema T.J."/>
        </authorList>
    </citation>
    <scope>NUCLEOTIDE SEQUENCE</scope>
</reference>
<dbReference type="AlphaFoldDB" id="A0A0F8ZK96"/>
<dbReference type="Gene3D" id="3.40.190.10">
    <property type="entry name" value="Periplasmic binding protein-like II"/>
    <property type="match status" value="1"/>
</dbReference>
<dbReference type="Pfam" id="PF01547">
    <property type="entry name" value="SBP_bac_1"/>
    <property type="match status" value="1"/>
</dbReference>
<proteinExistence type="predicted"/>
<evidence type="ECO:0000313" key="1">
    <source>
        <dbReference type="EMBL" id="KKK86435.1"/>
    </source>
</evidence>
<dbReference type="PANTHER" id="PTHR43649:SF12">
    <property type="entry name" value="DIACETYLCHITOBIOSE BINDING PROTEIN DASA"/>
    <property type="match status" value="1"/>
</dbReference>
<evidence type="ECO:0008006" key="2">
    <source>
        <dbReference type="Google" id="ProtNLM"/>
    </source>
</evidence>
<protein>
    <recommendedName>
        <fullName evidence="2">Extracellular solute-binding protein</fullName>
    </recommendedName>
</protein>
<feature type="non-terminal residue" evidence="1">
    <location>
        <position position="1"/>
    </location>
</feature>
<dbReference type="InterPro" id="IPR006059">
    <property type="entry name" value="SBP"/>
</dbReference>
<accession>A0A0F8ZK96</accession>
<sequence>HTFVFRKDLFDKAGVSIPETTDELYLAAKKIKQILNITPITTSPSWTAGFFWLNPIFYAFGGAWDSWVKDKGMWVPCWISEGNKKALIYMNRLYAEGLLDTEFFANNDGDKLDKFYNGEAAIIMHGGYDQVVREMKNRDRSVKIPYAVVLRGPDGKAGIHKMPFFTATSVNGSLKGDKLNKTLRLLDYLYSEDGRTLMRFGVEGVHYAVDGGEHKPLLPLNDDGLVSLLSQQDATASIRMMTELSGWYPPWQPYRSELIDILEKVKEYGQFDPFAFDKRAKQREFPDALYDLVLKEHIKLVQSNNFNDDWISYKEKYLANGGSEMIEERNQ</sequence>
<dbReference type="SUPFAM" id="SSF53850">
    <property type="entry name" value="Periplasmic binding protein-like II"/>
    <property type="match status" value="1"/>
</dbReference>
<dbReference type="EMBL" id="LAZR01050848">
    <property type="protein sequence ID" value="KKK86435.1"/>
    <property type="molecule type" value="Genomic_DNA"/>
</dbReference>
<gene>
    <name evidence="1" type="ORF">LCGC14_2763270</name>
</gene>